<keyword evidence="4" id="KW-0418">Kinase</keyword>
<dbReference type="SUPFAM" id="SSF56112">
    <property type="entry name" value="Protein kinase-like (PK-like)"/>
    <property type="match status" value="1"/>
</dbReference>
<dbReference type="InterPro" id="IPR000719">
    <property type="entry name" value="Prot_kinase_dom"/>
</dbReference>
<evidence type="ECO:0000256" key="4">
    <source>
        <dbReference type="ARBA" id="ARBA00022777"/>
    </source>
</evidence>
<dbReference type="SMART" id="SM00220">
    <property type="entry name" value="S_TKc"/>
    <property type="match status" value="1"/>
</dbReference>
<dbReference type="GO" id="GO:0004674">
    <property type="term" value="F:protein serine/threonine kinase activity"/>
    <property type="evidence" value="ECO:0007669"/>
    <property type="project" value="UniProtKB-KW"/>
</dbReference>
<feature type="domain" description="Protein kinase" evidence="6">
    <location>
        <begin position="90"/>
        <end position="427"/>
    </location>
</feature>
<sequence length="438" mass="49223">MFGKWGLVSASIQQAYLRLLIYDQGGVHLLRFRPPNRNDPTQFDPLFVQLTFHLRCIMASFPEEPLNLSAADGFGYFPADINQTLHDGKYTIVRKLGWGPRSSTWLVKWDGDETVPYQAVQIFTVSASKAAGTSLLPILQNVVSYTHVWFLCIHDSFWETSVHGEHMCFVLPEYGLPLSGVLSDAMSNREAGLPVRAVQYTVLRVLEALEKLHKVKVMHSGVKLENMVFWPANFDNELEEHLAETPPRKAKIIDGFPAMRSQPLANYTVGWNDPMRRVSDWLLILVGYGHVQVPPYAPAREHDYSSAPETLLGNPTCGLSTDVWMLGCLAFELVTGQKLFTSTGTPSERLAEIRDVLQDTIPDAWQRDPNIQVLPDPSTSVESLEERLRQVLSECEATEMCAFLQGCLVINPAARQSARDLRKDDWVEAAGKCRCCYP</sequence>
<evidence type="ECO:0000256" key="1">
    <source>
        <dbReference type="ARBA" id="ARBA00022527"/>
    </source>
</evidence>
<reference evidence="7 8" key="1">
    <citation type="journal article" date="2020" name="ISME J.">
        <title>Uncovering the hidden diversity of litter-decomposition mechanisms in mushroom-forming fungi.</title>
        <authorList>
            <person name="Floudas D."/>
            <person name="Bentzer J."/>
            <person name="Ahren D."/>
            <person name="Johansson T."/>
            <person name="Persson P."/>
            <person name="Tunlid A."/>
        </authorList>
    </citation>
    <scope>NUCLEOTIDE SEQUENCE [LARGE SCALE GENOMIC DNA]</scope>
    <source>
        <strain evidence="7 8">CBS 175.51</strain>
    </source>
</reference>
<accession>A0A8H5CAC1</accession>
<dbReference type="PROSITE" id="PS50011">
    <property type="entry name" value="PROTEIN_KINASE_DOM"/>
    <property type="match status" value="1"/>
</dbReference>
<dbReference type="Proteomes" id="UP000541558">
    <property type="component" value="Unassembled WGS sequence"/>
</dbReference>
<keyword evidence="1" id="KW-0723">Serine/threonine-protein kinase</keyword>
<dbReference type="GO" id="GO:0005524">
    <property type="term" value="F:ATP binding"/>
    <property type="evidence" value="ECO:0007669"/>
    <property type="project" value="UniProtKB-KW"/>
</dbReference>
<evidence type="ECO:0000256" key="3">
    <source>
        <dbReference type="ARBA" id="ARBA00022741"/>
    </source>
</evidence>
<keyword evidence="5" id="KW-0067">ATP-binding</keyword>
<dbReference type="GO" id="GO:0005634">
    <property type="term" value="C:nucleus"/>
    <property type="evidence" value="ECO:0007669"/>
    <property type="project" value="TreeGrafter"/>
</dbReference>
<evidence type="ECO:0000256" key="2">
    <source>
        <dbReference type="ARBA" id="ARBA00022679"/>
    </source>
</evidence>
<dbReference type="PANTHER" id="PTHR45646">
    <property type="entry name" value="SERINE/THREONINE-PROTEIN KINASE DOA-RELATED"/>
    <property type="match status" value="1"/>
</dbReference>
<dbReference type="InterPro" id="IPR051175">
    <property type="entry name" value="CLK_kinases"/>
</dbReference>
<evidence type="ECO:0000313" key="7">
    <source>
        <dbReference type="EMBL" id="KAF5338147.1"/>
    </source>
</evidence>
<keyword evidence="8" id="KW-1185">Reference proteome</keyword>
<dbReference type="AlphaFoldDB" id="A0A8H5CAC1"/>
<comment type="caution">
    <text evidence="7">The sequence shown here is derived from an EMBL/GenBank/DDBJ whole genome shotgun (WGS) entry which is preliminary data.</text>
</comment>
<organism evidence="7 8">
    <name type="scientific">Ephemerocybe angulata</name>
    <dbReference type="NCBI Taxonomy" id="980116"/>
    <lineage>
        <taxon>Eukaryota</taxon>
        <taxon>Fungi</taxon>
        <taxon>Dikarya</taxon>
        <taxon>Basidiomycota</taxon>
        <taxon>Agaricomycotina</taxon>
        <taxon>Agaricomycetes</taxon>
        <taxon>Agaricomycetidae</taxon>
        <taxon>Agaricales</taxon>
        <taxon>Agaricineae</taxon>
        <taxon>Psathyrellaceae</taxon>
        <taxon>Ephemerocybe</taxon>
    </lineage>
</organism>
<keyword evidence="2" id="KW-0808">Transferase</keyword>
<dbReference type="OrthoDB" id="5979581at2759"/>
<protein>
    <recommendedName>
        <fullName evidence="6">Protein kinase domain-containing protein</fullName>
    </recommendedName>
</protein>
<proteinExistence type="predicted"/>
<dbReference type="InterPro" id="IPR011009">
    <property type="entry name" value="Kinase-like_dom_sf"/>
</dbReference>
<name>A0A8H5CAC1_9AGAR</name>
<dbReference type="PANTHER" id="PTHR45646:SF11">
    <property type="entry name" value="SERINE_THREONINE-PROTEIN KINASE DOA"/>
    <property type="match status" value="1"/>
</dbReference>
<evidence type="ECO:0000256" key="5">
    <source>
        <dbReference type="ARBA" id="ARBA00022840"/>
    </source>
</evidence>
<evidence type="ECO:0000313" key="8">
    <source>
        <dbReference type="Proteomes" id="UP000541558"/>
    </source>
</evidence>
<keyword evidence="3" id="KW-0547">Nucleotide-binding</keyword>
<dbReference type="EMBL" id="JAACJK010000017">
    <property type="protein sequence ID" value="KAF5338147.1"/>
    <property type="molecule type" value="Genomic_DNA"/>
</dbReference>
<dbReference type="Gene3D" id="3.30.200.20">
    <property type="entry name" value="Phosphorylase Kinase, domain 1"/>
    <property type="match status" value="1"/>
</dbReference>
<gene>
    <name evidence="7" type="ORF">D9611_014547</name>
</gene>
<evidence type="ECO:0000259" key="6">
    <source>
        <dbReference type="PROSITE" id="PS50011"/>
    </source>
</evidence>
<dbReference type="Gene3D" id="1.10.510.10">
    <property type="entry name" value="Transferase(Phosphotransferase) domain 1"/>
    <property type="match status" value="1"/>
</dbReference>
<dbReference type="Pfam" id="PF00069">
    <property type="entry name" value="Pkinase"/>
    <property type="match status" value="1"/>
</dbReference>